<organism evidence="3 4">
    <name type="scientific">Cannabis sativa</name>
    <name type="common">Hemp</name>
    <name type="synonym">Marijuana</name>
    <dbReference type="NCBI Taxonomy" id="3483"/>
    <lineage>
        <taxon>Eukaryota</taxon>
        <taxon>Viridiplantae</taxon>
        <taxon>Streptophyta</taxon>
        <taxon>Embryophyta</taxon>
        <taxon>Tracheophyta</taxon>
        <taxon>Spermatophyta</taxon>
        <taxon>Magnoliopsida</taxon>
        <taxon>eudicotyledons</taxon>
        <taxon>Gunneridae</taxon>
        <taxon>Pentapetalae</taxon>
        <taxon>rosids</taxon>
        <taxon>fabids</taxon>
        <taxon>Rosales</taxon>
        <taxon>Cannabaceae</taxon>
        <taxon>Cannabis</taxon>
    </lineage>
</organism>
<dbReference type="Proteomes" id="UP000525078">
    <property type="component" value="Unassembled WGS sequence"/>
</dbReference>
<dbReference type="InterPro" id="IPR029058">
    <property type="entry name" value="AB_hydrolase_fold"/>
</dbReference>
<gene>
    <name evidence="3" type="ORF">F8388_002554</name>
</gene>
<sequence>MEREYIMELLKGIVAPVLVLGMGLVVSWGYKAVISVVRPPPPKICGSLEGPPITAPRVKLRDGRYLAYEEFGVPKQQANYNIIFIHGFSSSRHGPSILSTDLSPPWRVYNACGQDIIEELGVHIVGFDKPGYGESDPDPNQTVKSLALDIEELADHLGLGSKFYVLGNSMGLIAPVINYRWPSFPAKLWKECYSRQPKEDQWALRVAYYIPWLTYWWNTQTWFPSSTVISGNPINISAQDHQILNNSLSKMTPEKEKHKQQVAQQGQFESFHRAMMVGFGKWEFDPMDLKNPFPNNEGRVHLWQGEEDKLVPLELQRYIVDKLPWIHYHELPGAGHFFINAHGMGQAILNQFLIHN</sequence>
<dbReference type="AlphaFoldDB" id="A0A7J6FB71"/>
<feature type="domain" description="AB hydrolase-1" evidence="2">
    <location>
        <begin position="82"/>
        <end position="338"/>
    </location>
</feature>
<evidence type="ECO:0000313" key="4">
    <source>
        <dbReference type="Proteomes" id="UP000525078"/>
    </source>
</evidence>
<dbReference type="SUPFAM" id="SSF53474">
    <property type="entry name" value="alpha/beta-Hydrolases"/>
    <property type="match status" value="1"/>
</dbReference>
<dbReference type="PANTHER" id="PTHR45763">
    <property type="entry name" value="HYDROLASE, ALPHA/BETA FOLD FAMILY PROTEIN, EXPRESSED-RELATED"/>
    <property type="match status" value="1"/>
</dbReference>
<dbReference type="InterPro" id="IPR000073">
    <property type="entry name" value="AB_hydrolase_1"/>
</dbReference>
<keyword evidence="1" id="KW-0472">Membrane</keyword>
<reference evidence="3 4" key="1">
    <citation type="journal article" date="2020" name="bioRxiv">
        <title>Sequence and annotation of 42 cannabis genomes reveals extensive copy number variation in cannabinoid synthesis and pathogen resistance genes.</title>
        <authorList>
            <person name="Mckernan K.J."/>
            <person name="Helbert Y."/>
            <person name="Kane L.T."/>
            <person name="Ebling H."/>
            <person name="Zhang L."/>
            <person name="Liu B."/>
            <person name="Eaton Z."/>
            <person name="Mclaughlin S."/>
            <person name="Kingan S."/>
            <person name="Baybayan P."/>
            <person name="Concepcion G."/>
            <person name="Jordan M."/>
            <person name="Riva A."/>
            <person name="Barbazuk W."/>
            <person name="Harkins T."/>
        </authorList>
    </citation>
    <scope>NUCLEOTIDE SEQUENCE [LARGE SCALE GENOMIC DNA]</scope>
    <source>
        <strain evidence="4">cv. Jamaican Lion 4</strain>
        <tissue evidence="3">Leaf</tissue>
    </source>
</reference>
<name>A0A7J6FB71_CANSA</name>
<evidence type="ECO:0000313" key="3">
    <source>
        <dbReference type="EMBL" id="KAF4367943.1"/>
    </source>
</evidence>
<dbReference type="PANTHER" id="PTHR45763:SF61">
    <property type="entry name" value="AB HYDROLASE-1 DOMAIN-CONTAINING PROTEIN"/>
    <property type="match status" value="1"/>
</dbReference>
<dbReference type="EMBL" id="JAATIP010000137">
    <property type="protein sequence ID" value="KAF4367943.1"/>
    <property type="molecule type" value="Genomic_DNA"/>
</dbReference>
<feature type="transmembrane region" description="Helical" evidence="1">
    <location>
        <begin position="12"/>
        <end position="30"/>
    </location>
</feature>
<accession>A0A7J6FB71</accession>
<evidence type="ECO:0000259" key="2">
    <source>
        <dbReference type="Pfam" id="PF12697"/>
    </source>
</evidence>
<evidence type="ECO:0000256" key="1">
    <source>
        <dbReference type="SAM" id="Phobius"/>
    </source>
</evidence>
<dbReference type="Pfam" id="PF12697">
    <property type="entry name" value="Abhydrolase_6"/>
    <property type="match status" value="1"/>
</dbReference>
<comment type="caution">
    <text evidence="3">The sequence shown here is derived from an EMBL/GenBank/DDBJ whole genome shotgun (WGS) entry which is preliminary data.</text>
</comment>
<dbReference type="Gene3D" id="3.40.50.1820">
    <property type="entry name" value="alpha/beta hydrolase"/>
    <property type="match status" value="2"/>
</dbReference>
<protein>
    <recommendedName>
        <fullName evidence="2">AB hydrolase-1 domain-containing protein</fullName>
    </recommendedName>
</protein>
<proteinExistence type="predicted"/>
<keyword evidence="1" id="KW-0812">Transmembrane</keyword>
<keyword evidence="1" id="KW-1133">Transmembrane helix</keyword>